<keyword evidence="1" id="KW-1133">Transmembrane helix</keyword>
<keyword evidence="1" id="KW-0812">Transmembrane</keyword>
<proteinExistence type="predicted"/>
<feature type="domain" description="DUF7144" evidence="2">
    <location>
        <begin position="21"/>
        <end position="133"/>
    </location>
</feature>
<evidence type="ECO:0000259" key="2">
    <source>
        <dbReference type="Pfam" id="PF23636"/>
    </source>
</evidence>
<dbReference type="OrthoDB" id="4482242at2"/>
<evidence type="ECO:0000313" key="3">
    <source>
        <dbReference type="EMBL" id="PYE11908.1"/>
    </source>
</evidence>
<evidence type="ECO:0000313" key="4">
    <source>
        <dbReference type="Proteomes" id="UP000247591"/>
    </source>
</evidence>
<sequence length="135" mass="14608">MSTSPDIERHPVKQGIAGGTTFAAAILLLVASFLAIFQGIAAIANDDLFVVGPKYTYEFDLTAWGWIHLILGVIGVLVAAGLMTGAPWARATTIVLAAFSIVINFLWLPQYPLWSIVVIALDLIVIWAVATWRND</sequence>
<protein>
    <recommendedName>
        <fullName evidence="2">DUF7144 domain-containing protein</fullName>
    </recommendedName>
</protein>
<feature type="transmembrane region" description="Helical" evidence="1">
    <location>
        <begin position="113"/>
        <end position="132"/>
    </location>
</feature>
<organism evidence="3 4">
    <name type="scientific">Williamsia limnetica</name>
    <dbReference type="NCBI Taxonomy" id="882452"/>
    <lineage>
        <taxon>Bacteria</taxon>
        <taxon>Bacillati</taxon>
        <taxon>Actinomycetota</taxon>
        <taxon>Actinomycetes</taxon>
        <taxon>Mycobacteriales</taxon>
        <taxon>Nocardiaceae</taxon>
        <taxon>Williamsia</taxon>
    </lineage>
</organism>
<feature type="transmembrane region" description="Helical" evidence="1">
    <location>
        <begin position="21"/>
        <end position="43"/>
    </location>
</feature>
<feature type="transmembrane region" description="Helical" evidence="1">
    <location>
        <begin position="89"/>
        <end position="107"/>
    </location>
</feature>
<keyword evidence="4" id="KW-1185">Reference proteome</keyword>
<dbReference type="Proteomes" id="UP000247591">
    <property type="component" value="Unassembled WGS sequence"/>
</dbReference>
<dbReference type="EMBL" id="QJSP01000028">
    <property type="protein sequence ID" value="PYE11908.1"/>
    <property type="molecule type" value="Genomic_DNA"/>
</dbReference>
<gene>
    <name evidence="3" type="ORF">DFR67_12834</name>
</gene>
<dbReference type="Pfam" id="PF23636">
    <property type="entry name" value="DUF7144"/>
    <property type="match status" value="1"/>
</dbReference>
<evidence type="ECO:0000256" key="1">
    <source>
        <dbReference type="SAM" id="Phobius"/>
    </source>
</evidence>
<dbReference type="AlphaFoldDB" id="A0A318RLC0"/>
<keyword evidence="1" id="KW-0472">Membrane</keyword>
<dbReference type="RefSeq" id="WP_110472878.1">
    <property type="nucleotide sequence ID" value="NZ_QJSP01000028.1"/>
</dbReference>
<reference evidence="3 4" key="1">
    <citation type="submission" date="2018-06" db="EMBL/GenBank/DDBJ databases">
        <title>Genomic Encyclopedia of Type Strains, Phase IV (KMG-IV): sequencing the most valuable type-strain genomes for metagenomic binning, comparative biology and taxonomic classification.</title>
        <authorList>
            <person name="Goeker M."/>
        </authorList>
    </citation>
    <scope>NUCLEOTIDE SEQUENCE [LARGE SCALE GENOMIC DNA]</scope>
    <source>
        <strain evidence="3 4">DSM 45521</strain>
    </source>
</reference>
<feature type="transmembrane region" description="Helical" evidence="1">
    <location>
        <begin position="63"/>
        <end position="82"/>
    </location>
</feature>
<comment type="caution">
    <text evidence="3">The sequence shown here is derived from an EMBL/GenBank/DDBJ whole genome shotgun (WGS) entry which is preliminary data.</text>
</comment>
<accession>A0A318RLC0</accession>
<dbReference type="InterPro" id="IPR055568">
    <property type="entry name" value="DUF7144"/>
</dbReference>
<name>A0A318RLC0_WILLI</name>